<dbReference type="EMBL" id="HBGD01004772">
    <property type="protein sequence ID" value="CAD9080733.1"/>
    <property type="molecule type" value="Transcribed_RNA"/>
</dbReference>
<feature type="domain" description="TGS" evidence="15">
    <location>
        <begin position="55"/>
        <end position="117"/>
    </location>
</feature>
<dbReference type="Gene3D" id="3.40.50.800">
    <property type="entry name" value="Anticodon-binding domain"/>
    <property type="match status" value="1"/>
</dbReference>
<dbReference type="InterPro" id="IPR004154">
    <property type="entry name" value="Anticodon-bd"/>
</dbReference>
<dbReference type="InterPro" id="IPR002320">
    <property type="entry name" value="Thr-tRNA-ligase_IIa"/>
</dbReference>
<evidence type="ECO:0000256" key="7">
    <source>
        <dbReference type="ARBA" id="ARBA00022840"/>
    </source>
</evidence>
<dbReference type="HAMAP" id="MF_00184">
    <property type="entry name" value="Thr_tRNA_synth"/>
    <property type="match status" value="1"/>
</dbReference>
<evidence type="ECO:0000256" key="5">
    <source>
        <dbReference type="ARBA" id="ARBA00022598"/>
    </source>
</evidence>
<dbReference type="PANTHER" id="PTHR11451">
    <property type="entry name" value="THREONINE-TRNA LIGASE"/>
    <property type="match status" value="1"/>
</dbReference>
<feature type="compositionally biased region" description="Basic residues" evidence="13">
    <location>
        <begin position="733"/>
        <end position="753"/>
    </location>
</feature>
<dbReference type="GO" id="GO:0005739">
    <property type="term" value="C:mitochondrion"/>
    <property type="evidence" value="ECO:0007669"/>
    <property type="project" value="TreeGrafter"/>
</dbReference>
<dbReference type="Pfam" id="PF02824">
    <property type="entry name" value="TGS"/>
    <property type="match status" value="1"/>
</dbReference>
<dbReference type="PROSITE" id="PS50862">
    <property type="entry name" value="AA_TRNA_LIGASE_II"/>
    <property type="match status" value="1"/>
</dbReference>
<dbReference type="Gene3D" id="3.10.20.30">
    <property type="match status" value="1"/>
</dbReference>
<evidence type="ECO:0000256" key="3">
    <source>
        <dbReference type="ARBA" id="ARBA00013163"/>
    </source>
</evidence>
<dbReference type="InterPro" id="IPR036621">
    <property type="entry name" value="Anticodon-bd_dom_sf"/>
</dbReference>
<dbReference type="InterPro" id="IPR033728">
    <property type="entry name" value="ThrRS_core"/>
</dbReference>
<keyword evidence="6" id="KW-0547">Nucleotide-binding</keyword>
<dbReference type="PANTHER" id="PTHR11451:SF46">
    <property type="entry name" value="THREONINE--TRNA LIGASE"/>
    <property type="match status" value="1"/>
</dbReference>
<name>A0A7S1KPI9_9EUKA</name>
<accession>A0A7S1KPI9</accession>
<dbReference type="InterPro" id="IPR045864">
    <property type="entry name" value="aa-tRNA-synth_II/BPL/LPL"/>
</dbReference>
<keyword evidence="4" id="KW-0963">Cytoplasm</keyword>
<dbReference type="GO" id="GO:0005524">
    <property type="term" value="F:ATP binding"/>
    <property type="evidence" value="ECO:0007669"/>
    <property type="project" value="UniProtKB-KW"/>
</dbReference>
<dbReference type="InterPro" id="IPR006195">
    <property type="entry name" value="aa-tRNA-synth_II"/>
</dbReference>
<evidence type="ECO:0000256" key="2">
    <source>
        <dbReference type="ARBA" id="ARBA00008226"/>
    </source>
</evidence>
<sequence length="764" mass="88028">MSSADEIQQSLTKQKDESYDLLSDNLHPLDFQHRAQQFEIAKQTYLERISAEKGQPINITLPDGTVKEGNKFETRPIDIANGISKGLAQSVIAARVNGDVWDLGRPLESDCNLELLKWNDPESKEVYWHSSAHILGEAMERVYQIPLLAKGPPNKEEGGFYYEAFMGKTTVNDDDYKKLEQTIQKILKEKQSFERIEVSKEDAIEMFKYNKFKQEMLIDKVPEGAYCSVYRCGDLIDPCKGPHVLDTGRVKAFKVVKNSSSYWRADANKESLQRIYGISFPDKKELKEYVQRMEELKAIHHKTIGKKQQLWFSHEHAPGMFFFLPKGQHIFNQLLKLMEDEQKRRGFVEVQTPNMFHNELWKTSGHWYKYKDDMFQLNIDNQIHCLKPMNCPGHCLVFKHLKRSYRELPVRFSERGILHRNELKGALGGMTRLRRFQQDDAHIFCRSDQIEDEMDGCLKFMKHIYGLFGFEFKLFLSTRPETYIGDIEVWNNAEEMLQKSLENFGSEWEKDVGGGAFYGPKIDITIRDSLGRSHQCATIQLDFNLPERFELDYADEEQTMQRPVIIHRAVYGSYERFMAILTEHIKGKWPFWLSPRQVCILPVVPKFNEYAEKVAEQLSAAGVICEVDGSKNRIQKKVLNAQKEQWNFLLVVGAAEEESNTANVRIRDCDNPLGEFPVSRLIEMFQYLQNKYAMKHGLPDDLLSEEEKKQQEQAFEAGHTASAEEASAGKKQGGGKKGGKKQGGGKKGGKKQQKKTDEQPAPEQ</sequence>
<organism evidence="16">
    <name type="scientific">Percolomonas cosmopolitus</name>
    <dbReference type="NCBI Taxonomy" id="63605"/>
    <lineage>
        <taxon>Eukaryota</taxon>
        <taxon>Discoba</taxon>
        <taxon>Heterolobosea</taxon>
        <taxon>Tetramitia</taxon>
        <taxon>Eutetramitia</taxon>
        <taxon>Percolomonadidae</taxon>
        <taxon>Percolomonas</taxon>
    </lineage>
</organism>
<proteinExistence type="inferred from homology"/>
<dbReference type="Gene3D" id="3.30.930.10">
    <property type="entry name" value="Bira Bifunctional Protein, Domain 2"/>
    <property type="match status" value="1"/>
</dbReference>
<dbReference type="AlphaFoldDB" id="A0A7S1KPI9"/>
<dbReference type="InterPro" id="IPR012675">
    <property type="entry name" value="Beta-grasp_dom_sf"/>
</dbReference>
<dbReference type="SMART" id="SM00863">
    <property type="entry name" value="tRNA_SAD"/>
    <property type="match status" value="1"/>
</dbReference>
<dbReference type="Gene3D" id="3.30.980.10">
    <property type="entry name" value="Threonyl-trna Synthetase, Chain A, domain 2"/>
    <property type="match status" value="1"/>
</dbReference>
<dbReference type="GO" id="GO:0006435">
    <property type="term" value="P:threonyl-tRNA aminoacylation"/>
    <property type="evidence" value="ECO:0007669"/>
    <property type="project" value="InterPro"/>
</dbReference>
<protein>
    <recommendedName>
        <fullName evidence="12">Probable threonine--tRNA ligase, cytoplasmic</fullName>
        <ecNumber evidence="3">6.1.1.3</ecNumber>
    </recommendedName>
    <alternativeName>
        <fullName evidence="10">Threonyl-tRNA synthetase</fullName>
    </alternativeName>
</protein>
<evidence type="ECO:0000256" key="11">
    <source>
        <dbReference type="ARBA" id="ARBA00049515"/>
    </source>
</evidence>
<evidence type="ECO:0000256" key="9">
    <source>
        <dbReference type="ARBA" id="ARBA00023146"/>
    </source>
</evidence>
<comment type="similarity">
    <text evidence="2">Belongs to the class-II aminoacyl-tRNA synthetase family.</text>
</comment>
<dbReference type="PROSITE" id="PS51880">
    <property type="entry name" value="TGS"/>
    <property type="match status" value="1"/>
</dbReference>
<keyword evidence="9" id="KW-0030">Aminoacyl-tRNA synthetase</keyword>
<evidence type="ECO:0000259" key="15">
    <source>
        <dbReference type="PROSITE" id="PS51880"/>
    </source>
</evidence>
<evidence type="ECO:0000256" key="13">
    <source>
        <dbReference type="SAM" id="MobiDB-lite"/>
    </source>
</evidence>
<dbReference type="InterPro" id="IPR012947">
    <property type="entry name" value="tRNA_SAD"/>
</dbReference>
<dbReference type="Pfam" id="PF03129">
    <property type="entry name" value="HGTP_anticodon"/>
    <property type="match status" value="1"/>
</dbReference>
<evidence type="ECO:0000256" key="10">
    <source>
        <dbReference type="ARBA" id="ARBA00031900"/>
    </source>
</evidence>
<dbReference type="InterPro" id="IPR047246">
    <property type="entry name" value="ThrRS_anticodon"/>
</dbReference>
<dbReference type="SUPFAM" id="SSF81271">
    <property type="entry name" value="TGS-like"/>
    <property type="match status" value="1"/>
</dbReference>
<dbReference type="CDD" id="cd00860">
    <property type="entry name" value="ThrRS_anticodon"/>
    <property type="match status" value="1"/>
</dbReference>
<comment type="subcellular location">
    <subcellularLocation>
        <location evidence="1">Cytoplasm</location>
    </subcellularLocation>
</comment>
<dbReference type="Pfam" id="PF07973">
    <property type="entry name" value="tRNA_SAD"/>
    <property type="match status" value="1"/>
</dbReference>
<dbReference type="SUPFAM" id="SSF55186">
    <property type="entry name" value="ThrRS/AlaRS common domain"/>
    <property type="match status" value="1"/>
</dbReference>
<evidence type="ECO:0000256" key="6">
    <source>
        <dbReference type="ARBA" id="ARBA00022741"/>
    </source>
</evidence>
<dbReference type="EC" id="6.1.1.3" evidence="3"/>
<dbReference type="SUPFAM" id="SSF55681">
    <property type="entry name" value="Class II aaRS and biotin synthetases"/>
    <property type="match status" value="1"/>
</dbReference>
<dbReference type="InterPro" id="IPR018163">
    <property type="entry name" value="Thr/Ala-tRNA-synth_IIc_edit"/>
</dbReference>
<dbReference type="FunFam" id="3.10.20.30:FF:000006">
    <property type="entry name" value="Threonine--tRNA ligase, cytoplasmic"/>
    <property type="match status" value="1"/>
</dbReference>
<keyword evidence="8" id="KW-0648">Protein biosynthesis</keyword>
<dbReference type="SUPFAM" id="SSF52954">
    <property type="entry name" value="Class II aaRS ABD-related"/>
    <property type="match status" value="1"/>
</dbReference>
<dbReference type="CDD" id="cd01667">
    <property type="entry name" value="TGS_ThrRS"/>
    <property type="match status" value="1"/>
</dbReference>
<comment type="catalytic activity">
    <reaction evidence="11">
        <text>tRNA(Thr) + L-threonine + ATP = L-threonyl-tRNA(Thr) + AMP + diphosphate + H(+)</text>
        <dbReference type="Rhea" id="RHEA:24624"/>
        <dbReference type="Rhea" id="RHEA-COMP:9670"/>
        <dbReference type="Rhea" id="RHEA-COMP:9704"/>
        <dbReference type="ChEBI" id="CHEBI:15378"/>
        <dbReference type="ChEBI" id="CHEBI:30616"/>
        <dbReference type="ChEBI" id="CHEBI:33019"/>
        <dbReference type="ChEBI" id="CHEBI:57926"/>
        <dbReference type="ChEBI" id="CHEBI:78442"/>
        <dbReference type="ChEBI" id="CHEBI:78534"/>
        <dbReference type="ChEBI" id="CHEBI:456215"/>
        <dbReference type="EC" id="6.1.1.3"/>
    </reaction>
</comment>
<dbReference type="PRINTS" id="PR01047">
    <property type="entry name" value="TRNASYNTHTHR"/>
</dbReference>
<dbReference type="Pfam" id="PF00587">
    <property type="entry name" value="tRNA-synt_2b"/>
    <property type="match status" value="1"/>
</dbReference>
<keyword evidence="7" id="KW-0067">ATP-binding</keyword>
<dbReference type="InterPro" id="IPR004095">
    <property type="entry name" value="TGS"/>
</dbReference>
<dbReference type="FunFam" id="3.30.980.10:FF:000005">
    <property type="entry name" value="Threonyl-tRNA synthetase, mitochondrial"/>
    <property type="match status" value="1"/>
</dbReference>
<dbReference type="NCBIfam" id="TIGR00418">
    <property type="entry name" value="thrS"/>
    <property type="match status" value="1"/>
</dbReference>
<evidence type="ECO:0000256" key="12">
    <source>
        <dbReference type="ARBA" id="ARBA00072369"/>
    </source>
</evidence>
<evidence type="ECO:0000313" key="16">
    <source>
        <dbReference type="EMBL" id="CAD9080733.1"/>
    </source>
</evidence>
<feature type="domain" description="Aminoacyl-transfer RNA synthetases class-II family profile" evidence="14">
    <location>
        <begin position="325"/>
        <end position="590"/>
    </location>
</feature>
<evidence type="ECO:0000256" key="4">
    <source>
        <dbReference type="ARBA" id="ARBA00022490"/>
    </source>
</evidence>
<keyword evidence="5" id="KW-0436">Ligase</keyword>
<gene>
    <name evidence="16" type="ORF">PCOS0759_LOCUS3973</name>
</gene>
<feature type="region of interest" description="Disordered" evidence="13">
    <location>
        <begin position="706"/>
        <end position="764"/>
    </location>
</feature>
<evidence type="ECO:0000259" key="14">
    <source>
        <dbReference type="PROSITE" id="PS50862"/>
    </source>
</evidence>
<reference evidence="16" key="1">
    <citation type="submission" date="2021-01" db="EMBL/GenBank/DDBJ databases">
        <authorList>
            <person name="Corre E."/>
            <person name="Pelletier E."/>
            <person name="Niang G."/>
            <person name="Scheremetjew M."/>
            <person name="Finn R."/>
            <person name="Kale V."/>
            <person name="Holt S."/>
            <person name="Cochrane G."/>
            <person name="Meng A."/>
            <person name="Brown T."/>
            <person name="Cohen L."/>
        </authorList>
    </citation>
    <scope>NUCLEOTIDE SEQUENCE</scope>
    <source>
        <strain evidence="16">WS</strain>
    </source>
</reference>
<evidence type="ECO:0000256" key="8">
    <source>
        <dbReference type="ARBA" id="ARBA00022917"/>
    </source>
</evidence>
<dbReference type="GO" id="GO:0004829">
    <property type="term" value="F:threonine-tRNA ligase activity"/>
    <property type="evidence" value="ECO:0007669"/>
    <property type="project" value="UniProtKB-EC"/>
</dbReference>
<evidence type="ECO:0000256" key="1">
    <source>
        <dbReference type="ARBA" id="ARBA00004496"/>
    </source>
</evidence>
<dbReference type="FunFam" id="3.30.930.10:FF:000019">
    <property type="entry name" value="Threonine--tRNA ligase"/>
    <property type="match status" value="1"/>
</dbReference>
<dbReference type="InterPro" id="IPR012676">
    <property type="entry name" value="TGS-like"/>
</dbReference>
<dbReference type="CDD" id="cd00771">
    <property type="entry name" value="ThrRS_core"/>
    <property type="match status" value="1"/>
</dbReference>
<dbReference type="InterPro" id="IPR002314">
    <property type="entry name" value="aa-tRNA-synt_IIb"/>
</dbReference>